<evidence type="ECO:0000313" key="2">
    <source>
        <dbReference type="EMBL" id="CAI9117456.1"/>
    </source>
</evidence>
<keyword evidence="3" id="KW-1185">Reference proteome</keyword>
<dbReference type="SUPFAM" id="SSF56219">
    <property type="entry name" value="DNase I-like"/>
    <property type="match status" value="1"/>
</dbReference>
<evidence type="ECO:0000313" key="3">
    <source>
        <dbReference type="Proteomes" id="UP001161247"/>
    </source>
</evidence>
<name>A0AAV1ECJ4_OLDCO</name>
<accession>A0AAV1ECJ4</accession>
<dbReference type="EMBL" id="OX459126">
    <property type="protein sequence ID" value="CAI9117456.1"/>
    <property type="molecule type" value="Genomic_DNA"/>
</dbReference>
<evidence type="ECO:0000256" key="1">
    <source>
        <dbReference type="SAM" id="MobiDB-lite"/>
    </source>
</evidence>
<dbReference type="Proteomes" id="UP001161247">
    <property type="component" value="Chromosome 9"/>
</dbReference>
<reference evidence="2" key="1">
    <citation type="submission" date="2023-03" db="EMBL/GenBank/DDBJ databases">
        <authorList>
            <person name="Julca I."/>
        </authorList>
    </citation>
    <scope>NUCLEOTIDE SEQUENCE</scope>
</reference>
<dbReference type="InterPro" id="IPR036691">
    <property type="entry name" value="Endo/exonu/phosph_ase_sf"/>
</dbReference>
<feature type="compositionally biased region" description="Basic and acidic residues" evidence="1">
    <location>
        <begin position="1"/>
        <end position="10"/>
    </location>
</feature>
<gene>
    <name evidence="2" type="ORF">OLC1_LOCUS23513</name>
</gene>
<dbReference type="AlphaFoldDB" id="A0AAV1ECJ4"/>
<feature type="region of interest" description="Disordered" evidence="1">
    <location>
        <begin position="1"/>
        <end position="20"/>
    </location>
</feature>
<protein>
    <submittedName>
        <fullName evidence="2">OLC1v1018854C1</fullName>
    </submittedName>
</protein>
<organism evidence="2 3">
    <name type="scientific">Oldenlandia corymbosa var. corymbosa</name>
    <dbReference type="NCBI Taxonomy" id="529605"/>
    <lineage>
        <taxon>Eukaryota</taxon>
        <taxon>Viridiplantae</taxon>
        <taxon>Streptophyta</taxon>
        <taxon>Embryophyta</taxon>
        <taxon>Tracheophyta</taxon>
        <taxon>Spermatophyta</taxon>
        <taxon>Magnoliopsida</taxon>
        <taxon>eudicotyledons</taxon>
        <taxon>Gunneridae</taxon>
        <taxon>Pentapetalae</taxon>
        <taxon>asterids</taxon>
        <taxon>lamiids</taxon>
        <taxon>Gentianales</taxon>
        <taxon>Rubiaceae</taxon>
        <taxon>Rubioideae</taxon>
        <taxon>Spermacoceae</taxon>
        <taxon>Hedyotis-Oldenlandia complex</taxon>
        <taxon>Oldenlandia</taxon>
    </lineage>
</organism>
<proteinExistence type="predicted"/>
<dbReference type="Gene3D" id="3.60.10.10">
    <property type="entry name" value="Endonuclease/exonuclease/phosphatase"/>
    <property type="match status" value="1"/>
</dbReference>
<sequence length="265" mass="31017">MDDGLEDHSTTDAGTELSGYQSRMVKEKRLNPDVGNARQSMLKLVMQNYVAQCGFKDFSVNVIKDSEQVLHLDVISQQFQTTFLIFAVYAKFTRRDSQLLWDELEGFYTQHIGEAWMVGGDFNVFRSLEEYSRNGHPDQAAIKDFNECINKCNLAKTQTIGSTIQHLNRASSDPSPLLHQFEIDIETRPRLFRRLKLQLKDWNQTTSRDVFQNLRAAEEEVWLKELQYDSTNAINDRMELHRAQAYLFQRLREHEDFIRQKSKIK</sequence>